<keyword evidence="15" id="KW-1185">Reference proteome</keyword>
<name>A0A103XLX5_CYNCS</name>
<comment type="similarity">
    <text evidence="4">Belongs to the UPP synthase family.</text>
</comment>
<gene>
    <name evidence="14" type="ORF">Ccrd_004714</name>
</gene>
<sequence>MNLGDEMQRVFRRISKSGNIALLLLWHVLHLILSVLYIIREIFYAVESYLITNGYVKTYTNLNLDRVKYLGLVVDSDEARKTSQVIELLEWLSAIGVKKVCLYDREGVLKKSKEVFVERFGSAELPNENSKTIPLLSKKRMDFEFVSITDGKEAVAKAANLLFKKYYVDADSEKPFFTETYLTEALRTLGAVEPDPDLLLIYGPARCLLGFPAWRIRYTEMVLIRSDHEELYHYMSVKGSNSAVPDGLYLLL</sequence>
<feature type="transmembrane region" description="Helical" evidence="13">
    <location>
        <begin position="20"/>
        <end position="39"/>
    </location>
</feature>
<dbReference type="Gramene" id="KVH93231">
    <property type="protein sequence ID" value="KVH93231"/>
    <property type="gene ID" value="Ccrd_004714"/>
</dbReference>
<keyword evidence="11 13" id="KW-0472">Membrane</keyword>
<comment type="subcellular location">
    <subcellularLocation>
        <location evidence="2">Endoplasmic reticulum membrane</location>
    </subcellularLocation>
</comment>
<keyword evidence="10 13" id="KW-1133">Transmembrane helix</keyword>
<evidence type="ECO:0000313" key="15">
    <source>
        <dbReference type="Proteomes" id="UP000243975"/>
    </source>
</evidence>
<proteinExistence type="inferred from homology"/>
<evidence type="ECO:0000256" key="12">
    <source>
        <dbReference type="ARBA" id="ARBA00047353"/>
    </source>
</evidence>
<dbReference type="GO" id="GO:1904423">
    <property type="term" value="C:dehydrodolichyl diphosphate synthase complex"/>
    <property type="evidence" value="ECO:0007669"/>
    <property type="project" value="InterPro"/>
</dbReference>
<keyword evidence="9" id="KW-0460">Magnesium</keyword>
<accession>A0A103XLX5</accession>
<comment type="cofactor">
    <cofactor evidence="1">
        <name>Mg(2+)</name>
        <dbReference type="ChEBI" id="CHEBI:18420"/>
    </cofactor>
</comment>
<evidence type="ECO:0000256" key="11">
    <source>
        <dbReference type="ARBA" id="ARBA00023136"/>
    </source>
</evidence>
<dbReference type="EC" id="2.5.1.87" evidence="5"/>
<evidence type="ECO:0000256" key="5">
    <source>
        <dbReference type="ARBA" id="ARBA00012596"/>
    </source>
</evidence>
<dbReference type="UniPathway" id="UPA00378"/>
<dbReference type="SUPFAM" id="SSF64005">
    <property type="entry name" value="Undecaprenyl diphosphate synthase"/>
    <property type="match status" value="1"/>
</dbReference>
<dbReference type="OMA" id="HVCLYDN"/>
<keyword evidence="7 13" id="KW-0812">Transmembrane</keyword>
<comment type="caution">
    <text evidence="14">The sequence shown here is derived from an EMBL/GenBank/DDBJ whole genome shotgun (WGS) entry which is preliminary data.</text>
</comment>
<evidence type="ECO:0000256" key="4">
    <source>
        <dbReference type="ARBA" id="ARBA00005432"/>
    </source>
</evidence>
<dbReference type="GO" id="GO:0005789">
    <property type="term" value="C:endoplasmic reticulum membrane"/>
    <property type="evidence" value="ECO:0007669"/>
    <property type="project" value="UniProtKB-SubCell"/>
</dbReference>
<dbReference type="PANTHER" id="PTHR21528:SF0">
    <property type="entry name" value="DEHYDRODOLICHYL DIPHOSPHATE SYNTHASE COMPLEX SUBUNIT NUS1"/>
    <property type="match status" value="1"/>
</dbReference>
<evidence type="ECO:0000256" key="6">
    <source>
        <dbReference type="ARBA" id="ARBA00022679"/>
    </source>
</evidence>
<dbReference type="InterPro" id="IPR038887">
    <property type="entry name" value="Nus1/NgBR"/>
</dbReference>
<keyword evidence="8" id="KW-0256">Endoplasmic reticulum</keyword>
<organism evidence="14 15">
    <name type="scientific">Cynara cardunculus var. scolymus</name>
    <name type="common">Globe artichoke</name>
    <name type="synonym">Cynara scolymus</name>
    <dbReference type="NCBI Taxonomy" id="59895"/>
    <lineage>
        <taxon>Eukaryota</taxon>
        <taxon>Viridiplantae</taxon>
        <taxon>Streptophyta</taxon>
        <taxon>Embryophyta</taxon>
        <taxon>Tracheophyta</taxon>
        <taxon>Spermatophyta</taxon>
        <taxon>Magnoliopsida</taxon>
        <taxon>eudicotyledons</taxon>
        <taxon>Gunneridae</taxon>
        <taxon>Pentapetalae</taxon>
        <taxon>asterids</taxon>
        <taxon>campanulids</taxon>
        <taxon>Asterales</taxon>
        <taxon>Asteraceae</taxon>
        <taxon>Carduoideae</taxon>
        <taxon>Cardueae</taxon>
        <taxon>Carduinae</taxon>
        <taxon>Cynara</taxon>
    </lineage>
</organism>
<dbReference type="GO" id="GO:0045547">
    <property type="term" value="F:ditrans,polycis-polyprenyl diphosphate synthase [(2E,6E)-farnesyl diphosphate specific] activity"/>
    <property type="evidence" value="ECO:0007669"/>
    <property type="project" value="UniProtKB-EC"/>
</dbReference>
<evidence type="ECO:0000256" key="13">
    <source>
        <dbReference type="SAM" id="Phobius"/>
    </source>
</evidence>
<dbReference type="AlphaFoldDB" id="A0A103XLX5"/>
<evidence type="ECO:0000256" key="9">
    <source>
        <dbReference type="ARBA" id="ARBA00022842"/>
    </source>
</evidence>
<dbReference type="EMBL" id="LEKV01004790">
    <property type="protein sequence ID" value="KVH93231.1"/>
    <property type="molecule type" value="Genomic_DNA"/>
</dbReference>
<dbReference type="Proteomes" id="UP000243975">
    <property type="component" value="Unassembled WGS sequence"/>
</dbReference>
<dbReference type="Gene3D" id="3.40.1180.10">
    <property type="entry name" value="Decaprenyl diphosphate synthase-like"/>
    <property type="match status" value="1"/>
</dbReference>
<protein>
    <recommendedName>
        <fullName evidence="5">ditrans,polycis-polyprenyl diphosphate synthase [(2E,6E)-farnesyldiphosphate specific]</fullName>
        <ecNumber evidence="5">2.5.1.87</ecNumber>
    </recommendedName>
</protein>
<evidence type="ECO:0000256" key="10">
    <source>
        <dbReference type="ARBA" id="ARBA00022989"/>
    </source>
</evidence>
<dbReference type="InterPro" id="IPR036424">
    <property type="entry name" value="UPP_synth-like_sf"/>
</dbReference>
<comment type="catalytic activity">
    <reaction evidence="12">
        <text>n isopentenyl diphosphate + (2E,6E)-farnesyl diphosphate = a di-trans,poly-cis-polyprenyl diphosphate + n diphosphate</text>
        <dbReference type="Rhea" id="RHEA:53008"/>
        <dbReference type="Rhea" id="RHEA-COMP:19494"/>
        <dbReference type="ChEBI" id="CHEBI:33019"/>
        <dbReference type="ChEBI" id="CHEBI:128769"/>
        <dbReference type="ChEBI" id="CHEBI:136960"/>
        <dbReference type="ChEBI" id="CHEBI:175763"/>
        <dbReference type="EC" id="2.5.1.87"/>
    </reaction>
</comment>
<evidence type="ECO:0000256" key="7">
    <source>
        <dbReference type="ARBA" id="ARBA00022692"/>
    </source>
</evidence>
<comment type="pathway">
    <text evidence="3">Protein modification; protein glycosylation.</text>
</comment>
<dbReference type="PANTHER" id="PTHR21528">
    <property type="entry name" value="DEHYDRODOLICHYL DIPHOSPHATE SYNTHASE COMPLEX SUBUNIT NUS1"/>
    <property type="match status" value="1"/>
</dbReference>
<evidence type="ECO:0000256" key="2">
    <source>
        <dbReference type="ARBA" id="ARBA00004586"/>
    </source>
</evidence>
<evidence type="ECO:0000256" key="8">
    <source>
        <dbReference type="ARBA" id="ARBA00022824"/>
    </source>
</evidence>
<evidence type="ECO:0000256" key="1">
    <source>
        <dbReference type="ARBA" id="ARBA00001946"/>
    </source>
</evidence>
<evidence type="ECO:0000313" key="14">
    <source>
        <dbReference type="EMBL" id="KVH93231.1"/>
    </source>
</evidence>
<reference evidence="14 15" key="1">
    <citation type="journal article" date="2016" name="Sci. Rep.">
        <title>The genome sequence of the outbreeding globe artichoke constructed de novo incorporating a phase-aware low-pass sequencing strategy of F1 progeny.</title>
        <authorList>
            <person name="Scaglione D."/>
            <person name="Reyes-Chin-Wo S."/>
            <person name="Acquadro A."/>
            <person name="Froenicke L."/>
            <person name="Portis E."/>
            <person name="Beitel C."/>
            <person name="Tirone M."/>
            <person name="Mauro R."/>
            <person name="Lo Monaco A."/>
            <person name="Mauromicale G."/>
            <person name="Faccioli P."/>
            <person name="Cattivelli L."/>
            <person name="Rieseberg L."/>
            <person name="Michelmore R."/>
            <person name="Lanteri S."/>
        </authorList>
    </citation>
    <scope>NUCLEOTIDE SEQUENCE [LARGE SCALE GENOMIC DNA]</scope>
    <source>
        <strain evidence="14">2C</strain>
    </source>
</reference>
<dbReference type="STRING" id="59895.A0A103XLX5"/>
<keyword evidence="6" id="KW-0808">Transferase</keyword>
<evidence type="ECO:0000256" key="3">
    <source>
        <dbReference type="ARBA" id="ARBA00004922"/>
    </source>
</evidence>